<dbReference type="Proteomes" id="UP000824120">
    <property type="component" value="Chromosome 7"/>
</dbReference>
<evidence type="ECO:0000313" key="2">
    <source>
        <dbReference type="EMBL" id="KAG5594941.1"/>
    </source>
</evidence>
<accession>A0A9J5Y413</accession>
<keyword evidence="3" id="KW-1185">Reference proteome</keyword>
<dbReference type="AlphaFoldDB" id="A0A9J5Y413"/>
<evidence type="ECO:0000256" key="1">
    <source>
        <dbReference type="SAM" id="MobiDB-lite"/>
    </source>
</evidence>
<feature type="non-terminal residue" evidence="2">
    <location>
        <position position="1"/>
    </location>
</feature>
<evidence type="ECO:0000313" key="3">
    <source>
        <dbReference type="Proteomes" id="UP000824120"/>
    </source>
</evidence>
<reference evidence="2 3" key="1">
    <citation type="submission" date="2020-09" db="EMBL/GenBank/DDBJ databases">
        <title>De no assembly of potato wild relative species, Solanum commersonii.</title>
        <authorList>
            <person name="Cho K."/>
        </authorList>
    </citation>
    <scope>NUCLEOTIDE SEQUENCE [LARGE SCALE GENOMIC DNA]</scope>
    <source>
        <strain evidence="2">LZ3.2</strain>
        <tissue evidence="2">Leaf</tissue>
    </source>
</reference>
<feature type="region of interest" description="Disordered" evidence="1">
    <location>
        <begin position="1"/>
        <end position="102"/>
    </location>
</feature>
<dbReference type="OrthoDB" id="437338at2759"/>
<feature type="compositionally biased region" description="Polar residues" evidence="1">
    <location>
        <begin position="40"/>
        <end position="58"/>
    </location>
</feature>
<organism evidence="2 3">
    <name type="scientific">Solanum commersonii</name>
    <name type="common">Commerson's wild potato</name>
    <name type="synonym">Commerson's nightshade</name>
    <dbReference type="NCBI Taxonomy" id="4109"/>
    <lineage>
        <taxon>Eukaryota</taxon>
        <taxon>Viridiplantae</taxon>
        <taxon>Streptophyta</taxon>
        <taxon>Embryophyta</taxon>
        <taxon>Tracheophyta</taxon>
        <taxon>Spermatophyta</taxon>
        <taxon>Magnoliopsida</taxon>
        <taxon>eudicotyledons</taxon>
        <taxon>Gunneridae</taxon>
        <taxon>Pentapetalae</taxon>
        <taxon>asterids</taxon>
        <taxon>lamiids</taxon>
        <taxon>Solanales</taxon>
        <taxon>Solanaceae</taxon>
        <taxon>Solanoideae</taxon>
        <taxon>Solaneae</taxon>
        <taxon>Solanum</taxon>
    </lineage>
</organism>
<proteinExistence type="predicted"/>
<gene>
    <name evidence="2" type="ORF">H5410_036173</name>
</gene>
<dbReference type="Pfam" id="PF08284">
    <property type="entry name" value="RVP_2"/>
    <property type="match status" value="1"/>
</dbReference>
<sequence length="173" mass="19246">MKCVRAAEEQCEPVIFSQKPNGHAPSSANVPAPKNRGEFKNQNSQNFRARPAQSQGSVAQRGHFMRECPKNRKGKGNGGNRDKSSSVAPPDRVAPRRATSRTGEGANRLYAITCHQEFDIIPEQLLKPFSISTPIGESILAERFYRNCTIFVNHKHTIADLVKLDMVDFDVIL</sequence>
<protein>
    <recommendedName>
        <fullName evidence="4">Gag-pol polyprotein</fullName>
    </recommendedName>
</protein>
<evidence type="ECO:0008006" key="4">
    <source>
        <dbReference type="Google" id="ProtNLM"/>
    </source>
</evidence>
<dbReference type="EMBL" id="JACXVP010000007">
    <property type="protein sequence ID" value="KAG5594941.1"/>
    <property type="molecule type" value="Genomic_DNA"/>
</dbReference>
<feature type="compositionally biased region" description="Polar residues" evidence="1">
    <location>
        <begin position="18"/>
        <end position="29"/>
    </location>
</feature>
<name>A0A9J5Y413_SOLCO</name>
<comment type="caution">
    <text evidence="2">The sequence shown here is derived from an EMBL/GenBank/DDBJ whole genome shotgun (WGS) entry which is preliminary data.</text>
</comment>